<evidence type="ECO:0000313" key="2">
    <source>
        <dbReference type="EMBL" id="MCD9560248.1"/>
    </source>
</evidence>
<organism evidence="2 3">
    <name type="scientific">Datura stramonium</name>
    <name type="common">Jimsonweed</name>
    <name type="synonym">Common thornapple</name>
    <dbReference type="NCBI Taxonomy" id="4076"/>
    <lineage>
        <taxon>Eukaryota</taxon>
        <taxon>Viridiplantae</taxon>
        <taxon>Streptophyta</taxon>
        <taxon>Embryophyta</taxon>
        <taxon>Tracheophyta</taxon>
        <taxon>Spermatophyta</taxon>
        <taxon>Magnoliopsida</taxon>
        <taxon>eudicotyledons</taxon>
        <taxon>Gunneridae</taxon>
        <taxon>Pentapetalae</taxon>
        <taxon>asterids</taxon>
        <taxon>lamiids</taxon>
        <taxon>Solanales</taxon>
        <taxon>Solanaceae</taxon>
        <taxon>Solanoideae</taxon>
        <taxon>Datureae</taxon>
        <taxon>Datura</taxon>
    </lineage>
</organism>
<evidence type="ECO:0000313" key="3">
    <source>
        <dbReference type="Proteomes" id="UP000823775"/>
    </source>
</evidence>
<sequence>MRKTLVAMWNSSSDETKMTSNPCCQEEESEKILALMANSDSKSDDNGKGKVDGRTYYPSIGSQKPRSRRENLESKIVALKNQVLILKNEKVGLEIEKLLAAPSKGKLRANDTQENLET</sequence>
<reference evidence="2 3" key="1">
    <citation type="journal article" date="2021" name="BMC Genomics">
        <title>Datura genome reveals duplications of psychoactive alkaloid biosynthetic genes and high mutation rate following tissue culture.</title>
        <authorList>
            <person name="Rajewski A."/>
            <person name="Carter-House D."/>
            <person name="Stajich J."/>
            <person name="Litt A."/>
        </authorList>
    </citation>
    <scope>NUCLEOTIDE SEQUENCE [LARGE SCALE GENOMIC DNA]</scope>
    <source>
        <strain evidence="2">AR-01</strain>
    </source>
</reference>
<protein>
    <submittedName>
        <fullName evidence="2">Uncharacterized protein</fullName>
    </submittedName>
</protein>
<dbReference type="Proteomes" id="UP000823775">
    <property type="component" value="Unassembled WGS sequence"/>
</dbReference>
<name>A0ABS8UN18_DATST</name>
<comment type="caution">
    <text evidence="2">The sequence shown here is derived from an EMBL/GenBank/DDBJ whole genome shotgun (WGS) entry which is preliminary data.</text>
</comment>
<feature type="region of interest" description="Disordered" evidence="1">
    <location>
        <begin position="1"/>
        <end position="23"/>
    </location>
</feature>
<dbReference type="EMBL" id="JACEIK010002290">
    <property type="protein sequence ID" value="MCD9560248.1"/>
    <property type="molecule type" value="Genomic_DNA"/>
</dbReference>
<feature type="compositionally biased region" description="Polar residues" evidence="1">
    <location>
        <begin position="9"/>
        <end position="23"/>
    </location>
</feature>
<proteinExistence type="predicted"/>
<feature type="region of interest" description="Disordered" evidence="1">
    <location>
        <begin position="36"/>
        <end position="70"/>
    </location>
</feature>
<accession>A0ABS8UN18</accession>
<feature type="compositionally biased region" description="Basic and acidic residues" evidence="1">
    <location>
        <begin position="41"/>
        <end position="53"/>
    </location>
</feature>
<evidence type="ECO:0000256" key="1">
    <source>
        <dbReference type="SAM" id="MobiDB-lite"/>
    </source>
</evidence>
<keyword evidence="3" id="KW-1185">Reference proteome</keyword>
<gene>
    <name evidence="2" type="ORF">HAX54_018769</name>
</gene>